<evidence type="ECO:0000313" key="3">
    <source>
        <dbReference type="WBParaSite" id="HNAJ_0000537401-mRNA-1"/>
    </source>
</evidence>
<dbReference type="WBParaSite" id="HNAJ_0000537401-mRNA-1">
    <property type="protein sequence ID" value="HNAJ_0000537401-mRNA-1"/>
    <property type="gene ID" value="HNAJ_0000537401"/>
</dbReference>
<accession>A0A0R3TE85</accession>
<evidence type="ECO:0000313" key="2">
    <source>
        <dbReference type="Proteomes" id="UP000278807"/>
    </source>
</evidence>
<dbReference type="EMBL" id="UZAE01004506">
    <property type="protein sequence ID" value="VDO01231.1"/>
    <property type="molecule type" value="Genomic_DNA"/>
</dbReference>
<dbReference type="AlphaFoldDB" id="A0A0R3TE85"/>
<evidence type="ECO:0000313" key="1">
    <source>
        <dbReference type="EMBL" id="VDO01231.1"/>
    </source>
</evidence>
<name>A0A0R3TE85_RODNA</name>
<keyword evidence="2" id="KW-1185">Reference proteome</keyword>
<reference evidence="3" key="1">
    <citation type="submission" date="2017-02" db="UniProtKB">
        <authorList>
            <consortium name="WormBaseParasite"/>
        </authorList>
    </citation>
    <scope>IDENTIFICATION</scope>
</reference>
<sequence>MRVKGTFLNQAILPYGLLWTRHDFFTEPSATHLYLCYQSTVTDVCDNERIFQAYHYCSYASHYGLDAESCNLQCRKLSYDCSALIDTVICMCGNIPTDMVGNSYTCPISPIEIRCRPGKGVTAVIDATLGTLIPTLVGGAQRINLGYQVVPTEVTNRLNDMTLTMKILPESLLETLGKPPPSEINFISSVPQSRDIQFSLNYENTKVAMTSYKVEFNRTISIERLSFTCPENVRKNEYFNCHLIAESVGGFDGKVRWGNQQSLDFHFPSKLVE</sequence>
<protein>
    <submittedName>
        <fullName evidence="3">WSC domain-containing protein</fullName>
    </submittedName>
</protein>
<gene>
    <name evidence="1" type="ORF">HNAJ_LOCUS5371</name>
</gene>
<dbReference type="STRING" id="102285.A0A0R3TE85"/>
<reference evidence="1 2" key="2">
    <citation type="submission" date="2018-11" db="EMBL/GenBank/DDBJ databases">
        <authorList>
            <consortium name="Pathogen Informatics"/>
        </authorList>
    </citation>
    <scope>NUCLEOTIDE SEQUENCE [LARGE SCALE GENOMIC DNA]</scope>
</reference>
<organism evidence="3">
    <name type="scientific">Rodentolepis nana</name>
    <name type="common">Dwarf tapeworm</name>
    <name type="synonym">Hymenolepis nana</name>
    <dbReference type="NCBI Taxonomy" id="102285"/>
    <lineage>
        <taxon>Eukaryota</taxon>
        <taxon>Metazoa</taxon>
        <taxon>Spiralia</taxon>
        <taxon>Lophotrochozoa</taxon>
        <taxon>Platyhelminthes</taxon>
        <taxon>Cestoda</taxon>
        <taxon>Eucestoda</taxon>
        <taxon>Cyclophyllidea</taxon>
        <taxon>Hymenolepididae</taxon>
        <taxon>Rodentolepis</taxon>
    </lineage>
</organism>
<proteinExistence type="predicted"/>
<dbReference type="Proteomes" id="UP000278807">
    <property type="component" value="Unassembled WGS sequence"/>
</dbReference>